<reference evidence="2" key="1">
    <citation type="submission" date="2022-12" db="EMBL/GenBank/DDBJ databases">
        <title>Bacterial isolates from different developmental stages of Nematostella vectensis.</title>
        <authorList>
            <person name="Fraune S."/>
        </authorList>
    </citation>
    <scope>NUCLEOTIDE SEQUENCE</scope>
    <source>
        <strain evidence="2">G21630-S1</strain>
    </source>
</reference>
<protein>
    <recommendedName>
        <fullName evidence="4">DUF304 domain-containing protein</fullName>
    </recommendedName>
</protein>
<feature type="transmembrane region" description="Helical" evidence="1">
    <location>
        <begin position="37"/>
        <end position="60"/>
    </location>
</feature>
<dbReference type="EMBL" id="JAPWGY010000001">
    <property type="protein sequence ID" value="MCZ4279759.1"/>
    <property type="molecule type" value="Genomic_DNA"/>
</dbReference>
<sequence length="211" mass="25313">MQVLFRVFLLFCSRDFIRFYAEKQRQGMIDPEVARGYFFRFLGWLMLYLLPVICIIYAYWQPYMKVRTLTFDLIFGGFLLGWYLLFAILRKRQLERMVFAYSDAHLIEARLFRQFISRLLFRTDHYEYTVAGKILKASHRYHLIFARRERQIGDVDPFVYAQSAPGFAYLYEPKKFKSRCLIKDQLAPGKAPDWDLDGRAEQAEKSMIYPQ</sequence>
<accession>A0ABT4LFA1</accession>
<keyword evidence="1" id="KW-0472">Membrane</keyword>
<keyword evidence="1" id="KW-0812">Transmembrane</keyword>
<dbReference type="Proteomes" id="UP001069802">
    <property type="component" value="Unassembled WGS sequence"/>
</dbReference>
<evidence type="ECO:0000256" key="1">
    <source>
        <dbReference type="SAM" id="Phobius"/>
    </source>
</evidence>
<evidence type="ECO:0008006" key="4">
    <source>
        <dbReference type="Google" id="ProtNLM"/>
    </source>
</evidence>
<proteinExistence type="predicted"/>
<keyword evidence="1" id="KW-1133">Transmembrane helix</keyword>
<evidence type="ECO:0000313" key="2">
    <source>
        <dbReference type="EMBL" id="MCZ4279759.1"/>
    </source>
</evidence>
<feature type="transmembrane region" description="Helical" evidence="1">
    <location>
        <begin position="66"/>
        <end position="89"/>
    </location>
</feature>
<keyword evidence="3" id="KW-1185">Reference proteome</keyword>
<organism evidence="2 3">
    <name type="scientific">Kiloniella laminariae</name>
    <dbReference type="NCBI Taxonomy" id="454162"/>
    <lineage>
        <taxon>Bacteria</taxon>
        <taxon>Pseudomonadati</taxon>
        <taxon>Pseudomonadota</taxon>
        <taxon>Alphaproteobacteria</taxon>
        <taxon>Rhodospirillales</taxon>
        <taxon>Kiloniellaceae</taxon>
        <taxon>Kiloniella</taxon>
    </lineage>
</organism>
<evidence type="ECO:0000313" key="3">
    <source>
        <dbReference type="Proteomes" id="UP001069802"/>
    </source>
</evidence>
<name>A0ABT4LFA1_9PROT</name>
<gene>
    <name evidence="2" type="ORF">O4H49_03145</name>
</gene>
<dbReference type="RefSeq" id="WP_269421956.1">
    <property type="nucleotide sequence ID" value="NZ_JAPWGY010000001.1"/>
</dbReference>
<comment type="caution">
    <text evidence="2">The sequence shown here is derived from an EMBL/GenBank/DDBJ whole genome shotgun (WGS) entry which is preliminary data.</text>
</comment>